<organism evidence="6 7">
    <name type="scientific">Candidatus Magnetobacterium casense</name>
    <dbReference type="NCBI Taxonomy" id="1455061"/>
    <lineage>
        <taxon>Bacteria</taxon>
        <taxon>Pseudomonadati</taxon>
        <taxon>Nitrospirota</taxon>
        <taxon>Thermodesulfovibrionia</taxon>
        <taxon>Thermodesulfovibrionales</taxon>
        <taxon>Candidatus Magnetobacteriaceae</taxon>
        <taxon>Candidatus Magnetobacterium</taxon>
    </lineage>
</organism>
<reference evidence="6 7" key="1">
    <citation type="journal article" date="2020" name="J Geophys Res Biogeosci">
        <title>Magnetotaxis as an Adaptation to Enable Bacterial Shuttling of Microbial Sulfur and Sulfur Cycling Across Aquatic Oxic#Anoxic Interfaces.</title>
        <authorList>
            <person name="Li J."/>
            <person name="Liu P."/>
            <person name="Wang J."/>
            <person name="Roberts A.P."/>
            <person name="Pan Y."/>
        </authorList>
    </citation>
    <scope>NUCLEOTIDE SEQUENCE [LARGE SCALE GENOMIC DNA]</scope>
    <source>
        <strain evidence="6 7">MYR-1_YQ</strain>
    </source>
</reference>
<comment type="subcellular location">
    <subcellularLocation>
        <location evidence="3">Cytoplasm</location>
    </subcellularLocation>
</comment>
<dbReference type="NCBIfam" id="TIGR01125">
    <property type="entry name" value="30S ribosomal protein S12 methylthiotransferase RimO"/>
    <property type="match status" value="1"/>
</dbReference>
<dbReference type="InterPro" id="IPR006638">
    <property type="entry name" value="Elp3/MiaA/NifB-like_rSAM"/>
</dbReference>
<dbReference type="SFLD" id="SFLDS00029">
    <property type="entry name" value="Radical_SAM"/>
    <property type="match status" value="1"/>
</dbReference>
<dbReference type="SFLD" id="SFLDG01061">
    <property type="entry name" value="methylthiotransferase"/>
    <property type="match status" value="1"/>
</dbReference>
<dbReference type="Pfam" id="PF04055">
    <property type="entry name" value="Radical_SAM"/>
    <property type="match status" value="1"/>
</dbReference>
<keyword evidence="3" id="KW-0004">4Fe-4S</keyword>
<keyword evidence="3" id="KW-0479">Metal-binding</keyword>
<dbReference type="CDD" id="cd01335">
    <property type="entry name" value="Radical_SAM"/>
    <property type="match status" value="1"/>
</dbReference>
<evidence type="ECO:0000256" key="3">
    <source>
        <dbReference type="HAMAP-Rule" id="MF_01865"/>
    </source>
</evidence>
<feature type="binding site" evidence="3">
    <location>
        <position position="17"/>
    </location>
    <ligand>
        <name>[4Fe-4S] cluster</name>
        <dbReference type="ChEBI" id="CHEBI:49883"/>
        <label>1</label>
    </ligand>
</feature>
<feature type="domain" description="Radical SAM core" evidence="5">
    <location>
        <begin position="148"/>
        <end position="376"/>
    </location>
</feature>
<dbReference type="GO" id="GO:0005840">
    <property type="term" value="C:ribosome"/>
    <property type="evidence" value="ECO:0007669"/>
    <property type="project" value="UniProtKB-KW"/>
</dbReference>
<keyword evidence="3" id="KW-0949">S-adenosyl-L-methionine</keyword>
<keyword evidence="2 3" id="KW-0808">Transferase</keyword>
<keyword evidence="1 3" id="KW-0963">Cytoplasm</keyword>
<feature type="binding site" evidence="3">
    <location>
        <position position="166"/>
    </location>
    <ligand>
        <name>[4Fe-4S] cluster</name>
        <dbReference type="ChEBI" id="CHEBI:49883"/>
        <label>2</label>
        <note>4Fe-4S-S-AdoMet</note>
    </ligand>
</feature>
<dbReference type="InterPro" id="IPR002792">
    <property type="entry name" value="TRAM_dom"/>
</dbReference>
<feature type="binding site" evidence="3">
    <location>
        <position position="169"/>
    </location>
    <ligand>
        <name>[4Fe-4S] cluster</name>
        <dbReference type="ChEBI" id="CHEBI:49883"/>
        <label>2</label>
        <note>4Fe-4S-S-AdoMet</note>
    </ligand>
</feature>
<keyword evidence="3" id="KW-0408">Iron</keyword>
<name>A0ABS6S241_9BACT</name>
<comment type="cofactor">
    <cofactor evidence="3">
        <name>[4Fe-4S] cluster</name>
        <dbReference type="ChEBI" id="CHEBI:49883"/>
    </cofactor>
    <text evidence="3">Binds 2 [4Fe-4S] clusters. One cluster is coordinated with 3 cysteines and an exchangeable S-adenosyl-L-methionine.</text>
</comment>
<dbReference type="Pfam" id="PF18693">
    <property type="entry name" value="TRAM_2"/>
    <property type="match status" value="1"/>
</dbReference>
<dbReference type="PANTHER" id="PTHR43837:SF1">
    <property type="entry name" value="RIBOSOMAL PROTEIN US12 METHYLTHIOTRANSFERASE RIMO"/>
    <property type="match status" value="1"/>
</dbReference>
<evidence type="ECO:0000256" key="2">
    <source>
        <dbReference type="ARBA" id="ARBA00022679"/>
    </source>
</evidence>
<dbReference type="InterPro" id="IPR005839">
    <property type="entry name" value="Methylthiotransferase"/>
</dbReference>
<accession>A0ABS6S241</accession>
<keyword evidence="7" id="KW-1185">Reference proteome</keyword>
<comment type="similarity">
    <text evidence="3">Belongs to the methylthiotransferase family. RimO subfamily.</text>
</comment>
<keyword evidence="6" id="KW-0687">Ribonucleoprotein</keyword>
<dbReference type="PANTHER" id="PTHR43837">
    <property type="entry name" value="RIBOSOMAL PROTEIN S12 METHYLTHIOTRANSFERASE RIMO"/>
    <property type="match status" value="1"/>
</dbReference>
<dbReference type="EC" id="2.8.4.4" evidence="3"/>
<keyword evidence="6" id="KW-0689">Ribosomal protein</keyword>
<dbReference type="SFLD" id="SFLDF00274">
    <property type="entry name" value="ribosomal_protein_S12_methylth"/>
    <property type="match status" value="1"/>
</dbReference>
<feature type="binding site" evidence="3">
    <location>
        <position position="162"/>
    </location>
    <ligand>
        <name>[4Fe-4S] cluster</name>
        <dbReference type="ChEBI" id="CHEBI:49883"/>
        <label>2</label>
        <note>4Fe-4S-S-AdoMet</note>
    </ligand>
</feature>
<dbReference type="InterPro" id="IPR013848">
    <property type="entry name" value="Methylthiotransferase_N"/>
</dbReference>
<evidence type="ECO:0000313" key="7">
    <source>
        <dbReference type="Proteomes" id="UP001196980"/>
    </source>
</evidence>
<dbReference type="NCBIfam" id="TIGR00089">
    <property type="entry name" value="MiaB/RimO family radical SAM methylthiotransferase"/>
    <property type="match status" value="1"/>
</dbReference>
<comment type="function">
    <text evidence="3">Catalyzes the methylthiolation of an aspartic acid residue of ribosomal protein uS12.</text>
</comment>
<keyword evidence="3" id="KW-0411">Iron-sulfur</keyword>
<evidence type="ECO:0000313" key="6">
    <source>
        <dbReference type="EMBL" id="MBV6342474.1"/>
    </source>
</evidence>
<feature type="binding site" evidence="3">
    <location>
        <position position="85"/>
    </location>
    <ligand>
        <name>[4Fe-4S] cluster</name>
        <dbReference type="ChEBI" id="CHEBI:49883"/>
        <label>1</label>
    </ligand>
</feature>
<feature type="domain" description="MTTase N-terminal" evidence="4">
    <location>
        <begin position="8"/>
        <end position="122"/>
    </location>
</feature>
<gene>
    <name evidence="3 6" type="primary">rimO</name>
    <name evidence="6" type="ORF">HWQ67_12855</name>
</gene>
<proteinExistence type="inferred from homology"/>
<feature type="binding site" evidence="3">
    <location>
        <position position="53"/>
    </location>
    <ligand>
        <name>[4Fe-4S] cluster</name>
        <dbReference type="ChEBI" id="CHEBI:49883"/>
        <label>1</label>
    </ligand>
</feature>
<dbReference type="Proteomes" id="UP001196980">
    <property type="component" value="Unassembled WGS sequence"/>
</dbReference>
<evidence type="ECO:0000256" key="1">
    <source>
        <dbReference type="ARBA" id="ARBA00022490"/>
    </source>
</evidence>
<dbReference type="InterPro" id="IPR007197">
    <property type="entry name" value="rSAM"/>
</dbReference>
<dbReference type="SFLD" id="SFLDG01082">
    <property type="entry name" value="B12-binding_domain_containing"/>
    <property type="match status" value="1"/>
</dbReference>
<protein>
    <recommendedName>
        <fullName evidence="3">Ribosomal protein uS12 methylthiotransferase RimO</fullName>
        <shortName evidence="3">uS12 MTTase</shortName>
        <shortName evidence="3">uS12 methylthiotransferase</shortName>
        <ecNumber evidence="3">2.8.4.4</ecNumber>
    </recommendedName>
    <alternativeName>
        <fullName evidence="3">Ribosomal protein uS12 (aspartate-C(3))-methylthiotransferase</fullName>
    </alternativeName>
    <alternativeName>
        <fullName evidence="3">Ribosome maturation factor RimO</fullName>
    </alternativeName>
</protein>
<evidence type="ECO:0000259" key="5">
    <source>
        <dbReference type="PROSITE" id="PS51918"/>
    </source>
</evidence>
<comment type="caution">
    <text evidence="6">The sequence shown here is derived from an EMBL/GenBank/DDBJ whole genome shotgun (WGS) entry which is preliminary data.</text>
</comment>
<evidence type="ECO:0000259" key="4">
    <source>
        <dbReference type="PROSITE" id="PS51449"/>
    </source>
</evidence>
<comment type="catalytic activity">
    <reaction evidence="3">
        <text>L-aspartate(89)-[ribosomal protein uS12]-hydrogen + (sulfur carrier)-SH + AH2 + 2 S-adenosyl-L-methionine = 3-methylsulfanyl-L-aspartate(89)-[ribosomal protein uS12]-hydrogen + (sulfur carrier)-H + 5'-deoxyadenosine + L-methionine + A + S-adenosyl-L-homocysteine + 2 H(+)</text>
        <dbReference type="Rhea" id="RHEA:37087"/>
        <dbReference type="Rhea" id="RHEA-COMP:10460"/>
        <dbReference type="Rhea" id="RHEA-COMP:10461"/>
        <dbReference type="Rhea" id="RHEA-COMP:14737"/>
        <dbReference type="Rhea" id="RHEA-COMP:14739"/>
        <dbReference type="ChEBI" id="CHEBI:13193"/>
        <dbReference type="ChEBI" id="CHEBI:15378"/>
        <dbReference type="ChEBI" id="CHEBI:17319"/>
        <dbReference type="ChEBI" id="CHEBI:17499"/>
        <dbReference type="ChEBI" id="CHEBI:29917"/>
        <dbReference type="ChEBI" id="CHEBI:29961"/>
        <dbReference type="ChEBI" id="CHEBI:57844"/>
        <dbReference type="ChEBI" id="CHEBI:57856"/>
        <dbReference type="ChEBI" id="CHEBI:59789"/>
        <dbReference type="ChEBI" id="CHEBI:64428"/>
        <dbReference type="ChEBI" id="CHEBI:73599"/>
        <dbReference type="EC" id="2.8.4.4"/>
    </reaction>
</comment>
<dbReference type="PROSITE" id="PS51918">
    <property type="entry name" value="RADICAL_SAM"/>
    <property type="match status" value="1"/>
</dbReference>
<dbReference type="Pfam" id="PF00919">
    <property type="entry name" value="UPF0004"/>
    <property type="match status" value="1"/>
</dbReference>
<dbReference type="RefSeq" id="WP_218253093.1">
    <property type="nucleotide sequence ID" value="NZ_JABXWD010000263.1"/>
</dbReference>
<dbReference type="GO" id="GO:0103039">
    <property type="term" value="F:protein methylthiotransferase activity"/>
    <property type="evidence" value="ECO:0007669"/>
    <property type="project" value="UniProtKB-EC"/>
</dbReference>
<dbReference type="InterPro" id="IPR005840">
    <property type="entry name" value="Ribosomal_uS12_MeSTrfase_RimO"/>
</dbReference>
<dbReference type="HAMAP" id="MF_01865">
    <property type="entry name" value="MTTase_RimO"/>
    <property type="match status" value="1"/>
</dbReference>
<sequence>MTTHTQMPYVTLVTLGCPKNQVDSEHLLRALHREGIYNTDSVEDAGIILVNTCGFINDAKEESINEVITLAQHKGADRKLVVFGCLSQRYKDELVKELPEIDAIWGVDKTAEIVRYCKDTLSPGVRPAPGGQRPMAQFASHTIPSGMTGGGLYAYIKIAEGCNRPCGYCVIPAIRGGFRSVPAAAVIAEAEACVKAGKKELILVAQDLTYYGKDIGYDLPHLICDIAAISGDFWIRLLYLYPTSLSDALLEVISAQDKVCKYLDIPLQHSEDKVLRAMGRAGGRRYYADLLRRLRRDIPDVALRTTFIVGYPGETQEDFNGLKAFVGEVGFDCLGVFAYSDEEGTAAYQLPDKVSERIKKKRLDELMSMQGQISYERNARYVGRRFRALIDETTAELTIARLYCHAPEIDGSVLIRGQSPAKVDDFADVEITSALQYDLVGCLA</sequence>
<dbReference type="PROSITE" id="PS51449">
    <property type="entry name" value="MTTASE_N"/>
    <property type="match status" value="1"/>
</dbReference>
<dbReference type="EMBL" id="JABXWD010000263">
    <property type="protein sequence ID" value="MBV6342474.1"/>
    <property type="molecule type" value="Genomic_DNA"/>
</dbReference>
<dbReference type="SMART" id="SM00729">
    <property type="entry name" value="Elp3"/>
    <property type="match status" value="1"/>
</dbReference>